<feature type="region of interest" description="Disordered" evidence="1">
    <location>
        <begin position="661"/>
        <end position="770"/>
    </location>
</feature>
<gene>
    <name evidence="2" type="ORF">TI39_contig4325g00005</name>
</gene>
<feature type="compositionally biased region" description="Basic and acidic residues" evidence="1">
    <location>
        <begin position="391"/>
        <end position="410"/>
    </location>
</feature>
<evidence type="ECO:0000256" key="1">
    <source>
        <dbReference type="SAM" id="MobiDB-lite"/>
    </source>
</evidence>
<dbReference type="STRING" id="1047168.A0A0F4G7R7"/>
<protein>
    <submittedName>
        <fullName evidence="2">Uncharacterized protein</fullName>
    </submittedName>
</protein>
<organism evidence="2 3">
    <name type="scientific">Zymoseptoria brevis</name>
    <dbReference type="NCBI Taxonomy" id="1047168"/>
    <lineage>
        <taxon>Eukaryota</taxon>
        <taxon>Fungi</taxon>
        <taxon>Dikarya</taxon>
        <taxon>Ascomycota</taxon>
        <taxon>Pezizomycotina</taxon>
        <taxon>Dothideomycetes</taxon>
        <taxon>Dothideomycetidae</taxon>
        <taxon>Mycosphaerellales</taxon>
        <taxon>Mycosphaerellaceae</taxon>
        <taxon>Zymoseptoria</taxon>
    </lineage>
</organism>
<accession>A0A0F4G7R7</accession>
<evidence type="ECO:0000313" key="3">
    <source>
        <dbReference type="Proteomes" id="UP000033647"/>
    </source>
</evidence>
<feature type="region of interest" description="Disordered" evidence="1">
    <location>
        <begin position="183"/>
        <end position="571"/>
    </location>
</feature>
<feature type="compositionally biased region" description="Polar residues" evidence="1">
    <location>
        <begin position="503"/>
        <end position="535"/>
    </location>
</feature>
<feature type="compositionally biased region" description="Basic residues" evidence="1">
    <location>
        <begin position="84"/>
        <end position="96"/>
    </location>
</feature>
<feature type="region of interest" description="Disordered" evidence="1">
    <location>
        <begin position="1"/>
        <end position="164"/>
    </location>
</feature>
<dbReference type="EMBL" id="LAFY01004284">
    <property type="protein sequence ID" value="KJX93379.1"/>
    <property type="molecule type" value="Genomic_DNA"/>
</dbReference>
<feature type="compositionally biased region" description="Polar residues" evidence="1">
    <location>
        <begin position="749"/>
        <end position="758"/>
    </location>
</feature>
<feature type="compositionally biased region" description="Low complexity" evidence="1">
    <location>
        <begin position="547"/>
        <end position="566"/>
    </location>
</feature>
<evidence type="ECO:0000313" key="2">
    <source>
        <dbReference type="EMBL" id="KJX93379.1"/>
    </source>
</evidence>
<feature type="compositionally biased region" description="Polar residues" evidence="1">
    <location>
        <begin position="265"/>
        <end position="288"/>
    </location>
</feature>
<comment type="caution">
    <text evidence="2">The sequence shown here is derived from an EMBL/GenBank/DDBJ whole genome shotgun (WGS) entry which is preliminary data.</text>
</comment>
<keyword evidence="3" id="KW-1185">Reference proteome</keyword>
<feature type="compositionally biased region" description="Low complexity" evidence="1">
    <location>
        <begin position="695"/>
        <end position="723"/>
    </location>
</feature>
<dbReference type="AlphaFoldDB" id="A0A0F4G7R7"/>
<feature type="compositionally biased region" description="Polar residues" evidence="1">
    <location>
        <begin position="1"/>
        <end position="28"/>
    </location>
</feature>
<sequence length="780" mass="84664">MRRSTPSSSTDCPLPLYNSSCSSGERSMSLSPNPSAAVVPPSPHNGSVRPQLTRSSQSSNSTSTRHAAAAHASPGSAAGEHLKVRQQHHKPGRHAKVVLPRNHSSARNLVKYAEQHSRQRSHEGDTEIRLPGSLDEGRPAMKRNATAYQLPRNASSAKLKKNLSHGQLTRLTSGKNLMAMAANAQRAPTSPRLKGRSKRPKSADIVMLEKEYQERGAEDRNEVSAKEKSGGSRKVGFDVGSGDQDDEDDPQMEISGLQEDEWTEESASASPFSTRQNTANNSRRTSTVAEKKPAVAFPSSYVIEAKAKRHAERQQQEQKQEQPSAPSPPPRAVKEPSSEEEDEDEDEDEDDDEDEDEEVDRDSEDASPASPRTLPRIRKESHPPGEQAESQNRDRVRPEPQQEPQREARPEPQPAPARTQAYPTDTRRSSIQSQHREHPNPAARHLLSKTQPNLAPALVSNVSALDDNHSIRGSPAPSLRSSRSNLQDGSADPEGDELVSRFVPSTSHPSGTNTAVSTPKQTGFHTPDQESSLSAQRREHHASGVYSGPASPGSTVSGSSGATTPAIGRSRTEIRLLQDKALADREATHDIQKPYLPAWQYDRLNKSLRSTFSLHNKATYVYSANVGPEIFQGRFRAVNTELRVVQKFHDPIGEATTRLRSCKGSKLQQSRAAAPQKKSGGPVVPAGRNTISFPAAAAGSAAQAQRTSHLSKSSSPPHHQSSPLAAGAHNASAVRVGGDVPRHRREVSFAQTPPQSRQVGEGGQKELSPDVIARQLWDAV</sequence>
<feature type="compositionally biased region" description="Acidic residues" evidence="1">
    <location>
        <begin position="338"/>
        <end position="365"/>
    </location>
</feature>
<feature type="compositionally biased region" description="Low complexity" evidence="1">
    <location>
        <begin position="29"/>
        <end position="39"/>
    </location>
</feature>
<proteinExistence type="predicted"/>
<dbReference type="OrthoDB" id="5430106at2759"/>
<dbReference type="Proteomes" id="UP000033647">
    <property type="component" value="Unassembled WGS sequence"/>
</dbReference>
<feature type="compositionally biased region" description="Polar residues" evidence="1">
    <location>
        <begin position="479"/>
        <end position="488"/>
    </location>
</feature>
<feature type="compositionally biased region" description="Basic and acidic residues" evidence="1">
    <location>
        <begin position="207"/>
        <end position="230"/>
    </location>
</feature>
<feature type="compositionally biased region" description="Low complexity" evidence="1">
    <location>
        <begin position="53"/>
        <end position="79"/>
    </location>
</feature>
<name>A0A0F4G7R7_9PEZI</name>
<feature type="compositionally biased region" description="Basic and acidic residues" evidence="1">
    <location>
        <begin position="113"/>
        <end position="128"/>
    </location>
</feature>
<reference evidence="2 3" key="1">
    <citation type="submission" date="2015-03" db="EMBL/GenBank/DDBJ databases">
        <title>RNA-seq based gene annotation and comparative genomics of four Zymoseptoria species reveal species-specific pathogenicity related genes and transposable element activity.</title>
        <authorList>
            <person name="Grandaubert J."/>
            <person name="Bhattacharyya A."/>
            <person name="Stukenbrock E.H."/>
        </authorList>
    </citation>
    <scope>NUCLEOTIDE SEQUENCE [LARGE SCALE GENOMIC DNA]</scope>
    <source>
        <strain evidence="2 3">Zb18110</strain>
    </source>
</reference>